<organism evidence="9 10">
    <name type="scientific">Pseudozyma antarctica</name>
    <name type="common">Yeast</name>
    <name type="synonym">Candida antarctica</name>
    <dbReference type="NCBI Taxonomy" id="84753"/>
    <lineage>
        <taxon>Eukaryota</taxon>
        <taxon>Fungi</taxon>
        <taxon>Dikarya</taxon>
        <taxon>Basidiomycota</taxon>
        <taxon>Ustilaginomycotina</taxon>
        <taxon>Ustilaginomycetes</taxon>
        <taxon>Ustilaginales</taxon>
        <taxon>Ustilaginaceae</taxon>
        <taxon>Moesziomyces</taxon>
    </lineage>
</organism>
<dbReference type="Proteomes" id="UP000325008">
    <property type="component" value="Unassembled WGS sequence"/>
</dbReference>
<evidence type="ECO:0000256" key="6">
    <source>
        <dbReference type="PROSITE-ProRule" id="PRU00175"/>
    </source>
</evidence>
<dbReference type="OrthoDB" id="21204at2759"/>
<dbReference type="Gene3D" id="3.30.40.10">
    <property type="entry name" value="Zinc/RING finger domain, C3HC4 (zinc finger)"/>
    <property type="match status" value="1"/>
</dbReference>
<comment type="catalytic activity">
    <reaction evidence="1">
        <text>S-ubiquitinyl-[E2 ubiquitin-conjugating enzyme]-L-cysteine + [acceptor protein]-L-lysine = [E2 ubiquitin-conjugating enzyme]-L-cysteine + N(6)-ubiquitinyl-[acceptor protein]-L-lysine.</text>
        <dbReference type="EC" id="2.3.2.27"/>
    </reaction>
</comment>
<feature type="region of interest" description="Disordered" evidence="7">
    <location>
        <begin position="258"/>
        <end position="283"/>
    </location>
</feature>
<dbReference type="PROSITE" id="PS50089">
    <property type="entry name" value="ZF_RING_2"/>
    <property type="match status" value="1"/>
</dbReference>
<keyword evidence="4" id="KW-0805">Transcription regulation</keyword>
<evidence type="ECO:0000256" key="5">
    <source>
        <dbReference type="ARBA" id="ARBA00023163"/>
    </source>
</evidence>
<dbReference type="GO" id="GO:0008270">
    <property type="term" value="F:zinc ion binding"/>
    <property type="evidence" value="ECO:0007669"/>
    <property type="project" value="UniProtKB-KW"/>
</dbReference>
<feature type="compositionally biased region" description="Pro residues" evidence="7">
    <location>
        <begin position="1"/>
        <end position="10"/>
    </location>
</feature>
<dbReference type="EMBL" id="OOIQ01000009">
    <property type="protein sequence ID" value="SPO46198.1"/>
    <property type="molecule type" value="Genomic_DNA"/>
</dbReference>
<keyword evidence="3" id="KW-0808">Transferase</keyword>
<evidence type="ECO:0000259" key="8">
    <source>
        <dbReference type="PROSITE" id="PS50089"/>
    </source>
</evidence>
<dbReference type="PANTHER" id="PTHR46077:SF1">
    <property type="entry name" value="TOP1 BINDING ARGININE_SERINE RICH PROTEIN, E3 UBIQUITIN LIGASE"/>
    <property type="match status" value="1"/>
</dbReference>
<evidence type="ECO:0000256" key="2">
    <source>
        <dbReference type="ARBA" id="ARBA00012483"/>
    </source>
</evidence>
<gene>
    <name evidence="9" type="ORF">PSANT_03884</name>
</gene>
<dbReference type="GO" id="GO:0061630">
    <property type="term" value="F:ubiquitin protein ligase activity"/>
    <property type="evidence" value="ECO:0007669"/>
    <property type="project" value="UniProtKB-EC"/>
</dbReference>
<dbReference type="GO" id="GO:0006513">
    <property type="term" value="P:protein monoubiquitination"/>
    <property type="evidence" value="ECO:0007669"/>
    <property type="project" value="TreeGrafter"/>
</dbReference>
<keyword evidence="6" id="KW-0479">Metal-binding</keyword>
<keyword evidence="6" id="KW-0862">Zinc</keyword>
<proteinExistence type="predicted"/>
<dbReference type="AlphaFoldDB" id="A0A5C3FP33"/>
<evidence type="ECO:0000256" key="3">
    <source>
        <dbReference type="ARBA" id="ARBA00022679"/>
    </source>
</evidence>
<evidence type="ECO:0000256" key="7">
    <source>
        <dbReference type="SAM" id="MobiDB-lite"/>
    </source>
</evidence>
<keyword evidence="10" id="KW-1185">Reference proteome</keyword>
<dbReference type="PANTHER" id="PTHR46077">
    <property type="entry name" value="E3 UBIQUITIN-PROTEIN LIGASE TOPORS"/>
    <property type="match status" value="1"/>
</dbReference>
<reference evidence="9" key="1">
    <citation type="submission" date="2018-03" db="EMBL/GenBank/DDBJ databases">
        <authorList>
            <person name="Guldener U."/>
        </authorList>
    </citation>
    <scope>NUCLEOTIDE SEQUENCE [LARGE SCALE GENOMIC DNA]</scope>
    <source>
        <strain evidence="9">ATCC34888</strain>
    </source>
</reference>
<dbReference type="SUPFAM" id="SSF57850">
    <property type="entry name" value="RING/U-box"/>
    <property type="match status" value="1"/>
</dbReference>
<dbReference type="InterPro" id="IPR001841">
    <property type="entry name" value="Znf_RING"/>
</dbReference>
<evidence type="ECO:0000256" key="1">
    <source>
        <dbReference type="ARBA" id="ARBA00000900"/>
    </source>
</evidence>
<name>A0A5C3FP33_PSEA2</name>
<accession>A0A5C3FP33</accession>
<evidence type="ECO:0000313" key="10">
    <source>
        <dbReference type="Proteomes" id="UP000325008"/>
    </source>
</evidence>
<protein>
    <recommendedName>
        <fullName evidence="2">RING-type E3 ubiquitin transferase</fullName>
        <ecNumber evidence="2">2.3.2.27</ecNumber>
    </recommendedName>
</protein>
<feature type="domain" description="RING-type" evidence="8">
    <location>
        <begin position="33"/>
        <end position="73"/>
    </location>
</feature>
<keyword evidence="6" id="KW-0863">Zinc-finger</keyword>
<comment type="caution">
    <text evidence="9">The sequence shown here is derived from an EMBL/GenBank/DDBJ whole genome shotgun (WGS) entry which is preliminary data.</text>
</comment>
<feature type="region of interest" description="Disordered" evidence="7">
    <location>
        <begin position="1"/>
        <end position="29"/>
    </location>
</feature>
<dbReference type="EC" id="2.3.2.27" evidence="2"/>
<dbReference type="GO" id="GO:0000209">
    <property type="term" value="P:protein polyubiquitination"/>
    <property type="evidence" value="ECO:0007669"/>
    <property type="project" value="TreeGrafter"/>
</dbReference>
<dbReference type="SMART" id="SM00184">
    <property type="entry name" value="RING"/>
    <property type="match status" value="1"/>
</dbReference>
<evidence type="ECO:0000313" key="9">
    <source>
        <dbReference type="EMBL" id="SPO46198.1"/>
    </source>
</evidence>
<keyword evidence="5" id="KW-0804">Transcription</keyword>
<evidence type="ECO:0000256" key="4">
    <source>
        <dbReference type="ARBA" id="ARBA00023015"/>
    </source>
</evidence>
<dbReference type="InterPro" id="IPR013083">
    <property type="entry name" value="Znf_RING/FYVE/PHD"/>
</dbReference>
<sequence length="316" mass="35847">MQQHVTPPPDTAKGKRKASDASDTSTDDSSGWCLICHSDVVDRTVLPRCLHSQFCFLCITRWCAIKPRCPLCQSDVGEYIIHAIRDDADYVRYHLPPSLPSASMSQGEVVRRRHIVSQMQRARASRSHFEASALERRKHIYRYGLYARHVGSNRHTSYRATPTPAQIKHDAATGGVVARRIASFVRRELQVWPHVDGEFLTRYLGSLLQVFGVSSDEAVRLLGEFLGERTARHLLHELECFLRSGKTELANYDASPWLQYPPPKNSVPAGRSEGTDGGEVREEVARRRQVLLDRLERERALLTQNHESRQGSQLDQ</sequence>